<name>F0SIX1_RUBBR</name>
<dbReference type="RefSeq" id="WP_013630525.1">
    <property type="nucleotide sequence ID" value="NC_015174.1"/>
</dbReference>
<dbReference type="EMBL" id="CP002546">
    <property type="protein sequence ID" value="ADY61820.1"/>
    <property type="molecule type" value="Genomic_DNA"/>
</dbReference>
<dbReference type="Pfam" id="PF13557">
    <property type="entry name" value="Phenol_MetA_deg"/>
    <property type="match status" value="1"/>
</dbReference>
<dbReference type="eggNOG" id="ENOG502Z8AC">
    <property type="taxonomic scope" value="Bacteria"/>
</dbReference>
<dbReference type="InterPro" id="IPR025737">
    <property type="entry name" value="FApF"/>
</dbReference>
<dbReference type="KEGG" id="pbs:Plabr_4247"/>
<dbReference type="STRING" id="756272.Plabr_4247"/>
<dbReference type="HOGENOM" id="CLU_968627_0_0_0"/>
<evidence type="ECO:0008006" key="3">
    <source>
        <dbReference type="Google" id="ProtNLM"/>
    </source>
</evidence>
<gene>
    <name evidence="1" type="ordered locus">Plabr_4247</name>
</gene>
<sequence>MRLLILVAISLACQLAGSRNCAAQLRLEFLDDFAKSVEEYRDPYEERIETERHDFTQSATTVGHGVFQIESGYSYFSKQNEHEKENAHTYPEMLVRLGLSEDIEFRLRWHYVWIYAEDEPSRIGSEDLRYSLKFQLTREEEPSLMPTTALEVRGSAPTGGNQFTTNHAEISLDYIYLWQLGERVTVTGSTGYGSNGFGDFGLLPDQPTAENFNALSQSVALGVELSEKNTLYTEWYTILSNGLEDDFVVSVFNMGLDHYVTDNFVLDIRGGIGLTEESDDFFVGVGGGYRF</sequence>
<protein>
    <recommendedName>
        <fullName evidence="3">Transporter</fullName>
    </recommendedName>
</protein>
<keyword evidence="2" id="KW-1185">Reference proteome</keyword>
<evidence type="ECO:0000313" key="2">
    <source>
        <dbReference type="Proteomes" id="UP000006860"/>
    </source>
</evidence>
<dbReference type="OrthoDB" id="257472at2"/>
<accession>F0SIX1</accession>
<proteinExistence type="predicted"/>
<dbReference type="Proteomes" id="UP000006860">
    <property type="component" value="Chromosome"/>
</dbReference>
<dbReference type="AlphaFoldDB" id="F0SIX1"/>
<organism evidence="1 2">
    <name type="scientific">Rubinisphaera brasiliensis (strain ATCC 49424 / DSM 5305 / JCM 21570 / IAM 15109 / NBRC 103401 / IFAM 1448)</name>
    <name type="common">Planctomyces brasiliensis</name>
    <dbReference type="NCBI Taxonomy" id="756272"/>
    <lineage>
        <taxon>Bacteria</taxon>
        <taxon>Pseudomonadati</taxon>
        <taxon>Planctomycetota</taxon>
        <taxon>Planctomycetia</taxon>
        <taxon>Planctomycetales</taxon>
        <taxon>Planctomycetaceae</taxon>
        <taxon>Rubinisphaera</taxon>
    </lineage>
</organism>
<reference evidence="2" key="1">
    <citation type="submission" date="2011-02" db="EMBL/GenBank/DDBJ databases">
        <title>The complete genome of Planctomyces brasiliensis DSM 5305.</title>
        <authorList>
            <person name="Lucas S."/>
            <person name="Copeland A."/>
            <person name="Lapidus A."/>
            <person name="Bruce D."/>
            <person name="Goodwin L."/>
            <person name="Pitluck S."/>
            <person name="Kyrpides N."/>
            <person name="Mavromatis K."/>
            <person name="Pagani I."/>
            <person name="Ivanova N."/>
            <person name="Ovchinnikova G."/>
            <person name="Lu M."/>
            <person name="Detter J.C."/>
            <person name="Han C."/>
            <person name="Land M."/>
            <person name="Hauser L."/>
            <person name="Markowitz V."/>
            <person name="Cheng J.-F."/>
            <person name="Hugenholtz P."/>
            <person name="Woyke T."/>
            <person name="Wu D."/>
            <person name="Tindall B."/>
            <person name="Pomrenke H.G."/>
            <person name="Brambilla E."/>
            <person name="Klenk H.-P."/>
            <person name="Eisen J.A."/>
        </authorList>
    </citation>
    <scope>NUCLEOTIDE SEQUENCE [LARGE SCALE GENOMIC DNA]</scope>
    <source>
        <strain evidence="2">ATCC 49424 / DSM 5305 / JCM 21570 / IAM 15109 / NBRC 103401 / IFAM 1448</strain>
    </source>
</reference>
<evidence type="ECO:0000313" key="1">
    <source>
        <dbReference type="EMBL" id="ADY61820.1"/>
    </source>
</evidence>